<evidence type="ECO:0000313" key="3">
    <source>
        <dbReference type="WBParaSite" id="jg11227"/>
    </source>
</evidence>
<keyword evidence="2" id="KW-1185">Reference proteome</keyword>
<dbReference type="WBParaSite" id="jg11227">
    <property type="protein sequence ID" value="jg11227"/>
    <property type="gene ID" value="jg11227"/>
</dbReference>
<evidence type="ECO:0000313" key="2">
    <source>
        <dbReference type="Proteomes" id="UP000887574"/>
    </source>
</evidence>
<organism evidence="2 3">
    <name type="scientific">Ditylenchus dipsaci</name>
    <dbReference type="NCBI Taxonomy" id="166011"/>
    <lineage>
        <taxon>Eukaryota</taxon>
        <taxon>Metazoa</taxon>
        <taxon>Ecdysozoa</taxon>
        <taxon>Nematoda</taxon>
        <taxon>Chromadorea</taxon>
        <taxon>Rhabditida</taxon>
        <taxon>Tylenchina</taxon>
        <taxon>Tylenchomorpha</taxon>
        <taxon>Sphaerularioidea</taxon>
        <taxon>Anguinidae</taxon>
        <taxon>Anguininae</taxon>
        <taxon>Ditylenchus</taxon>
    </lineage>
</organism>
<evidence type="ECO:0000256" key="1">
    <source>
        <dbReference type="SAM" id="MobiDB-lite"/>
    </source>
</evidence>
<accession>A0A915CPK0</accession>
<dbReference type="AlphaFoldDB" id="A0A915CPK0"/>
<reference evidence="3" key="1">
    <citation type="submission" date="2022-11" db="UniProtKB">
        <authorList>
            <consortium name="WormBaseParasite"/>
        </authorList>
    </citation>
    <scope>IDENTIFICATION</scope>
</reference>
<name>A0A915CPK0_9BILA</name>
<feature type="region of interest" description="Disordered" evidence="1">
    <location>
        <begin position="1"/>
        <end position="21"/>
    </location>
</feature>
<proteinExistence type="predicted"/>
<dbReference type="Proteomes" id="UP000887574">
    <property type="component" value="Unplaced"/>
</dbReference>
<sequence length="81" mass="8581">MEQDRVAMGPPEEGPPATSLLQTATSPITIDAHNLQEIVVVPSPDILAARANTLHEAIKEMVDFVRAKTAECQKVGGSTVS</sequence>
<protein>
    <submittedName>
        <fullName evidence="3">Uncharacterized protein</fullName>
    </submittedName>
</protein>